<dbReference type="Proteomes" id="UP001346869">
    <property type="component" value="Unassembled WGS sequence"/>
</dbReference>
<accession>A0AAN8AH09</accession>
<comment type="caution">
    <text evidence="2">The sequence shown here is derived from an EMBL/GenBank/DDBJ whole genome shotgun (WGS) entry which is preliminary data.</text>
</comment>
<reference evidence="2 3" key="2">
    <citation type="journal article" date="2023" name="Mol. Biol. Evol.">
        <title>Genomics of Secondarily Temperate Adaptation in the Only Non-Antarctic Icefish.</title>
        <authorList>
            <person name="Rivera-Colon A.G."/>
            <person name="Rayamajhi N."/>
            <person name="Minhas B.F."/>
            <person name="Madrigal G."/>
            <person name="Bilyk K.T."/>
            <person name="Yoon V."/>
            <person name="Hune M."/>
            <person name="Gregory S."/>
            <person name="Cheng C.H.C."/>
            <person name="Catchen J.M."/>
        </authorList>
    </citation>
    <scope>NUCLEOTIDE SEQUENCE [LARGE SCALE GENOMIC DNA]</scope>
    <source>
        <strain evidence="2">JMC-PN-2008</strain>
    </source>
</reference>
<reference evidence="2 3" key="1">
    <citation type="journal article" date="2023" name="Genes (Basel)">
        <title>Chromosome-Level Genome Assembly and Circadian Gene Repertoire of the Patagonia Blennie Eleginops maclovinus-The Closest Ancestral Proxy of Antarctic Cryonotothenioids.</title>
        <authorList>
            <person name="Cheng C.C."/>
            <person name="Rivera-Colon A.G."/>
            <person name="Minhas B.F."/>
            <person name="Wilson L."/>
            <person name="Rayamajhi N."/>
            <person name="Vargas-Chacoff L."/>
            <person name="Catchen J.M."/>
        </authorList>
    </citation>
    <scope>NUCLEOTIDE SEQUENCE [LARGE SCALE GENOMIC DNA]</scope>
    <source>
        <strain evidence="2">JMC-PN-2008</strain>
    </source>
</reference>
<feature type="transmembrane region" description="Helical" evidence="1">
    <location>
        <begin position="103"/>
        <end position="125"/>
    </location>
</feature>
<evidence type="ECO:0000256" key="1">
    <source>
        <dbReference type="SAM" id="Phobius"/>
    </source>
</evidence>
<dbReference type="EMBL" id="JAUZQC010000018">
    <property type="protein sequence ID" value="KAK5854712.1"/>
    <property type="molecule type" value="Genomic_DNA"/>
</dbReference>
<evidence type="ECO:0000313" key="2">
    <source>
        <dbReference type="EMBL" id="KAK5854712.1"/>
    </source>
</evidence>
<keyword evidence="1" id="KW-0812">Transmembrane</keyword>
<evidence type="ECO:0000313" key="3">
    <source>
        <dbReference type="Proteomes" id="UP001346869"/>
    </source>
</evidence>
<organism evidence="2 3">
    <name type="scientific">Eleginops maclovinus</name>
    <name type="common">Patagonian blennie</name>
    <name type="synonym">Eleginus maclovinus</name>
    <dbReference type="NCBI Taxonomy" id="56733"/>
    <lineage>
        <taxon>Eukaryota</taxon>
        <taxon>Metazoa</taxon>
        <taxon>Chordata</taxon>
        <taxon>Craniata</taxon>
        <taxon>Vertebrata</taxon>
        <taxon>Euteleostomi</taxon>
        <taxon>Actinopterygii</taxon>
        <taxon>Neopterygii</taxon>
        <taxon>Teleostei</taxon>
        <taxon>Neoteleostei</taxon>
        <taxon>Acanthomorphata</taxon>
        <taxon>Eupercaria</taxon>
        <taxon>Perciformes</taxon>
        <taxon>Notothenioidei</taxon>
        <taxon>Eleginopidae</taxon>
        <taxon>Eleginops</taxon>
    </lineage>
</organism>
<keyword evidence="1" id="KW-1133">Transmembrane helix</keyword>
<proteinExistence type="predicted"/>
<keyword evidence="3" id="KW-1185">Reference proteome</keyword>
<feature type="transmembrane region" description="Helical" evidence="1">
    <location>
        <begin position="61"/>
        <end position="83"/>
    </location>
</feature>
<gene>
    <name evidence="2" type="ORF">PBY51_004884</name>
</gene>
<protein>
    <submittedName>
        <fullName evidence="2">Uncharacterized protein</fullName>
    </submittedName>
</protein>
<name>A0AAN8AH09_ELEMC</name>
<keyword evidence="1" id="KW-0472">Membrane</keyword>
<sequence length="153" mass="17475">MGEVEVSVLEKGAPELQHDDLRLSLQQMRPQGLQRHLVVQCPNCGCLFSVEEAKFKRGLKFFFILLLTWAVVNLIILIVILTTTRYEHFQVYISTNTWIFKHFYFELKGNLLLGMFAALVAVGLLEKKKRKSTGSAPPRKEQVQTLSALVQQV</sequence>
<dbReference type="AlphaFoldDB" id="A0AAN8AH09"/>